<dbReference type="InterPro" id="IPR028995">
    <property type="entry name" value="Glyco_hydro_57/38_cen_sf"/>
</dbReference>
<evidence type="ECO:0000256" key="2">
    <source>
        <dbReference type="ARBA" id="ARBA00009792"/>
    </source>
</evidence>
<dbReference type="Gene3D" id="2.70.98.30">
    <property type="entry name" value="Golgi alpha-mannosidase II, domain 4"/>
    <property type="match status" value="1"/>
</dbReference>
<comment type="similarity">
    <text evidence="2">Belongs to the glycosyl hydrolase 38 family.</text>
</comment>
<dbReference type="InterPro" id="IPR000602">
    <property type="entry name" value="Glyco_hydro_38_N"/>
</dbReference>
<comment type="caution">
    <text evidence="13">The sequence shown here is derived from an EMBL/GenBank/DDBJ whole genome shotgun (WGS) entry which is preliminary data.</text>
</comment>
<comment type="function">
    <text evidence="8">Catalyzes the first committed step in the biosynthesis of complex N-glycans. It controls conversion of high mannose to complex N-glycans; the final hydrolytic step in the N-glycan maturation pathway.</text>
</comment>
<dbReference type="InterPro" id="IPR037094">
    <property type="entry name" value="Glyco_hydro_38_cen_sf"/>
</dbReference>
<evidence type="ECO:0000256" key="7">
    <source>
        <dbReference type="ARBA" id="ARBA00023295"/>
    </source>
</evidence>
<dbReference type="InterPro" id="IPR011682">
    <property type="entry name" value="Glyco_hydro_38_C"/>
</dbReference>
<dbReference type="SMART" id="SM00872">
    <property type="entry name" value="Alpha-mann_mid"/>
    <property type="match status" value="1"/>
</dbReference>
<evidence type="ECO:0000256" key="9">
    <source>
        <dbReference type="ARBA" id="ARBA00066412"/>
    </source>
</evidence>
<proteinExistence type="inferred from homology"/>
<dbReference type="InterPro" id="IPR050843">
    <property type="entry name" value="Glycosyl_Hydrlase_38"/>
</dbReference>
<dbReference type="Pfam" id="PF09261">
    <property type="entry name" value="Alpha-mann_mid"/>
    <property type="match status" value="1"/>
</dbReference>
<dbReference type="GO" id="GO:0046872">
    <property type="term" value="F:metal ion binding"/>
    <property type="evidence" value="ECO:0007669"/>
    <property type="project" value="UniProtKB-KW"/>
</dbReference>
<dbReference type="SUPFAM" id="SSF74650">
    <property type="entry name" value="Galactose mutarotase-like"/>
    <property type="match status" value="1"/>
</dbReference>
<dbReference type="Gene3D" id="1.20.1270.50">
    <property type="entry name" value="Glycoside hydrolase family 38, central domain"/>
    <property type="match status" value="1"/>
</dbReference>
<dbReference type="InterPro" id="IPR015341">
    <property type="entry name" value="Glyco_hydro_38_cen"/>
</dbReference>
<gene>
    <name evidence="13" type="ORF">FSP39_000825</name>
</gene>
<sequence length="766" mass="88138">MELEWDSIDVSYPQYILSVSGWMEMVTVSSWQPKVLKVIIVPHSHQDPGWLFTYDDYYRMSARKVLSLMTKQLTNNPNWTFIWSEVTYLAKWWAMVDKTEQAQFNRLVHSGRVEIVTGGWVMPDEAVTLYTSLLDQLIEGNTWLKKHLGVTPNVSWSIDPFGHSPTMAYLMRRNKMDAMVTQRIHYGVKKYLQKIKGFEFLWRQTWAQGDDTDILCHVMPFLSYDVTHSCGPDPHVCCQFDFSRKKCYHGTSRIAAVDVNDQNIEKLSWLLWEQLQKKAELFPSGVLLVPYGDDFRYETEREWADLLGNMEKIVKYINKEERMNMEVKFGTLSDYFRELKESVPPVKSAPQTLSGDFFPYTDRDDQYWTGFYTSRPYLKAMSRSLQSLLRSTEILLSMMLVRKEKRAWLIGTPQGQRNTTGVLTEARRELGVFQHHDAVTGTSKAKVMADYGKRLQRSYTSLQNLYSRLVHSAMVTENVSHHQQNNTQSNADVYITRADGDSLKTEVKVMTYGTGSWSEFYKDKSGAYTFMPNGNAQVLQEEIQGIYLISGPVYSQVITIQPAIIQKVTLYNTTGLLGKGLVIENIAAIRRHNNTELILRLETDVIDWNHGICTDLNGFQMHRRKKQGKLKIQGNLLPMTTMALLESKTYRLSVLTTSSRGVASQSPGCIEMALDRRLMQHDWRGLNEGITDNVQAYSKFVVLLEKRSQTSTSQRDLSFRDILQGAEIESVFKTSVSGNQVDERIDPRDKIHLPPMEIQTYLVTVV</sequence>
<organism evidence="13 14">
    <name type="scientific">Pinctada imbricata</name>
    <name type="common">Atlantic pearl-oyster</name>
    <name type="synonym">Pinctada martensii</name>
    <dbReference type="NCBI Taxonomy" id="66713"/>
    <lineage>
        <taxon>Eukaryota</taxon>
        <taxon>Metazoa</taxon>
        <taxon>Spiralia</taxon>
        <taxon>Lophotrochozoa</taxon>
        <taxon>Mollusca</taxon>
        <taxon>Bivalvia</taxon>
        <taxon>Autobranchia</taxon>
        <taxon>Pteriomorphia</taxon>
        <taxon>Pterioida</taxon>
        <taxon>Pterioidea</taxon>
        <taxon>Pteriidae</taxon>
        <taxon>Pinctada</taxon>
    </lineage>
</organism>
<comment type="catalytic activity">
    <reaction evidence="11">
        <text>N(4)-{beta-D-GlcNAc-(1-&gt;2)-alpha-D-Man-(1-&gt;3)-[alpha-D-Man-(1-&gt;3)-[alpha-D-Man-(1-&gt;6)]-alpha-D-Man-(1-&gt;6)]-beta-D-Man-(1-&gt;4)-beta-D-GlcNAc-(1-&gt;4)-beta-D-GlcNAc}-L-asparaginyl-[protein] + 2 H2O = 2 alpha-D-mannopyranose + an N(4)-{beta-D-GlcNAc-(1-&gt;2)-alpha-D-Man-(1-&gt;3)-[alpha-D-Man-(1-&gt;6)]-beta-D-Man-(1-&gt;4)-beta-D-GlcNAc-(1-&gt;4)-beta-D-GlcNAc}-L-asparaginyl-[protein]</text>
        <dbReference type="Rhea" id="RHEA:56052"/>
        <dbReference type="Rhea" id="RHEA-COMP:14368"/>
        <dbReference type="Rhea" id="RHEA-COMP:14369"/>
        <dbReference type="ChEBI" id="CHEBI:15377"/>
        <dbReference type="ChEBI" id="CHEBI:28729"/>
        <dbReference type="ChEBI" id="CHEBI:60615"/>
        <dbReference type="ChEBI" id="CHEBI:60625"/>
        <dbReference type="EC" id="3.2.1.114"/>
    </reaction>
</comment>
<dbReference type="GO" id="GO:0006491">
    <property type="term" value="P:N-glycan processing"/>
    <property type="evidence" value="ECO:0007669"/>
    <property type="project" value="TreeGrafter"/>
</dbReference>
<accession>A0AA89BR04</accession>
<dbReference type="GO" id="GO:0000139">
    <property type="term" value="C:Golgi membrane"/>
    <property type="evidence" value="ECO:0007669"/>
    <property type="project" value="TreeGrafter"/>
</dbReference>
<evidence type="ECO:0000256" key="6">
    <source>
        <dbReference type="ARBA" id="ARBA00023157"/>
    </source>
</evidence>
<keyword evidence="5" id="KW-0862">Zinc</keyword>
<dbReference type="EMBL" id="VSWD01000009">
    <property type="protein sequence ID" value="KAK3092289.1"/>
    <property type="molecule type" value="Genomic_DNA"/>
</dbReference>
<dbReference type="FunFam" id="1.20.1270.50:FF:000001">
    <property type="entry name" value="Alpha-mannosidase"/>
    <property type="match status" value="1"/>
</dbReference>
<dbReference type="SUPFAM" id="SSF88688">
    <property type="entry name" value="Families 57/38 glycoside transferase middle domain"/>
    <property type="match status" value="1"/>
</dbReference>
<dbReference type="AlphaFoldDB" id="A0AA89BR04"/>
<dbReference type="Gene3D" id="3.20.110.10">
    <property type="entry name" value="Glycoside hydrolase 38, N terminal domain"/>
    <property type="match status" value="1"/>
</dbReference>
<evidence type="ECO:0000256" key="8">
    <source>
        <dbReference type="ARBA" id="ARBA00059516"/>
    </source>
</evidence>
<evidence type="ECO:0000256" key="10">
    <source>
        <dbReference type="ARBA" id="ARBA00083602"/>
    </source>
</evidence>
<dbReference type="Pfam" id="PF01074">
    <property type="entry name" value="Glyco_hydro_38N"/>
    <property type="match status" value="1"/>
</dbReference>
<keyword evidence="3" id="KW-0479">Metal-binding</keyword>
<evidence type="ECO:0000256" key="3">
    <source>
        <dbReference type="ARBA" id="ARBA00022723"/>
    </source>
</evidence>
<dbReference type="Proteomes" id="UP001186944">
    <property type="component" value="Unassembled WGS sequence"/>
</dbReference>
<keyword evidence="14" id="KW-1185">Reference proteome</keyword>
<evidence type="ECO:0000313" key="14">
    <source>
        <dbReference type="Proteomes" id="UP001186944"/>
    </source>
</evidence>
<dbReference type="SUPFAM" id="SSF88713">
    <property type="entry name" value="Glycoside hydrolase/deacetylase"/>
    <property type="match status" value="1"/>
</dbReference>
<dbReference type="EC" id="3.2.1.114" evidence="9"/>
<dbReference type="PANTHER" id="PTHR11607">
    <property type="entry name" value="ALPHA-MANNOSIDASE"/>
    <property type="match status" value="1"/>
</dbReference>
<name>A0AA89BR04_PINIB</name>
<dbReference type="InterPro" id="IPR011330">
    <property type="entry name" value="Glyco_hydro/deAcase_b/a-brl"/>
</dbReference>
<evidence type="ECO:0000259" key="12">
    <source>
        <dbReference type="SMART" id="SM00872"/>
    </source>
</evidence>
<dbReference type="InterPro" id="IPR011013">
    <property type="entry name" value="Gal_mutarotase_sf_dom"/>
</dbReference>
<reference evidence="13" key="1">
    <citation type="submission" date="2019-08" db="EMBL/GenBank/DDBJ databases">
        <title>The improved chromosome-level genome for the pearl oyster Pinctada fucata martensii using PacBio sequencing and Hi-C.</title>
        <authorList>
            <person name="Zheng Z."/>
        </authorList>
    </citation>
    <scope>NUCLEOTIDE SEQUENCE</scope>
    <source>
        <strain evidence="13">ZZ-2019</strain>
        <tissue evidence="13">Adductor muscle</tissue>
    </source>
</reference>
<keyword evidence="6" id="KW-1015">Disulfide bond</keyword>
<evidence type="ECO:0000256" key="11">
    <source>
        <dbReference type="ARBA" id="ARBA00093232"/>
    </source>
</evidence>
<evidence type="ECO:0000256" key="4">
    <source>
        <dbReference type="ARBA" id="ARBA00022801"/>
    </source>
</evidence>
<dbReference type="GO" id="GO:0006013">
    <property type="term" value="P:mannose metabolic process"/>
    <property type="evidence" value="ECO:0007669"/>
    <property type="project" value="InterPro"/>
</dbReference>
<keyword evidence="4" id="KW-0378">Hydrolase</keyword>
<dbReference type="InterPro" id="IPR027291">
    <property type="entry name" value="Glyco_hydro_38_N_sf"/>
</dbReference>
<comment type="cofactor">
    <cofactor evidence="1">
        <name>Zn(2+)</name>
        <dbReference type="ChEBI" id="CHEBI:29105"/>
    </cofactor>
</comment>
<evidence type="ECO:0000256" key="1">
    <source>
        <dbReference type="ARBA" id="ARBA00001947"/>
    </source>
</evidence>
<dbReference type="GO" id="GO:0004572">
    <property type="term" value="F:mannosyl-oligosaccharide 1,3-1,6-alpha-mannosidase activity"/>
    <property type="evidence" value="ECO:0007669"/>
    <property type="project" value="UniProtKB-EC"/>
</dbReference>
<protein>
    <recommendedName>
        <fullName evidence="9">mannosyl-oligosaccharide 1,3-1,6-alpha-mannosidase</fullName>
        <ecNumber evidence="9">3.2.1.114</ecNumber>
    </recommendedName>
    <alternativeName>
        <fullName evidence="10">Mannosyl-oligosaccharide 1,3-1,6-alpha-mannosidase</fullName>
    </alternativeName>
</protein>
<evidence type="ECO:0000313" key="13">
    <source>
        <dbReference type="EMBL" id="KAK3092289.1"/>
    </source>
</evidence>
<feature type="domain" description="Glycoside hydrolase family 38 central" evidence="12">
    <location>
        <begin position="366"/>
        <end position="455"/>
    </location>
</feature>
<dbReference type="GO" id="GO:0030246">
    <property type="term" value="F:carbohydrate binding"/>
    <property type="evidence" value="ECO:0007669"/>
    <property type="project" value="InterPro"/>
</dbReference>
<keyword evidence="7" id="KW-0326">Glycosidase</keyword>
<dbReference type="Pfam" id="PF07748">
    <property type="entry name" value="Glyco_hydro_38C"/>
    <property type="match status" value="1"/>
</dbReference>
<evidence type="ECO:0000256" key="5">
    <source>
        <dbReference type="ARBA" id="ARBA00022833"/>
    </source>
</evidence>
<dbReference type="PANTHER" id="PTHR11607:SF3">
    <property type="entry name" value="LYSOSOMAL ALPHA-MANNOSIDASE"/>
    <property type="match status" value="1"/>
</dbReference>